<dbReference type="GO" id="GO:0016887">
    <property type="term" value="F:ATP hydrolysis activity"/>
    <property type="evidence" value="ECO:0007669"/>
    <property type="project" value="InterPro"/>
</dbReference>
<evidence type="ECO:0000256" key="1">
    <source>
        <dbReference type="ARBA" id="ARBA00004429"/>
    </source>
</evidence>
<feature type="transmembrane region" description="Helical" evidence="10">
    <location>
        <begin position="127"/>
        <end position="150"/>
    </location>
</feature>
<keyword evidence="8 10" id="KW-0472">Membrane</keyword>
<sequence length="589" mass="63425">MPTFRRLLGFLRPHRPAVILSAALAAVAMGMTVLIPWLTGRAIDQIRSGHGADLDRLGIAIGIAGVLRFALTVARRLVAGRVSLGVEQDLRQRVYDHLLSLELGFFDRQQTGQLMSRATVDLQAVRFFLGYGLVFILQSGLTIVLAAVAMLVVDPLMAVISLVPVPFVVLIAARYGRRARPAQQAVQQRIAELTAAAEESIGGVRVVKAFAREDRQLERFATTTGRVFEQEMIATRLSAFYQPLIGFLPQVGLGVVLLIGGRRVVDGNMTLGDFAAFYTYLLMLLVPMRQLGMSLGLAQRATASGARLFQVLDREPRITAAPGAGALPEGNGHVELQDVTFTYEGAPGPALHDVTLDVAGGTTVALVGATGSGKTTLVALLARLYDVQEGSVRIDGADVRDVDPVALRRAIAVVDDSPFLFSATVAENIAYARPDASREDVELAARRAQAHDFIARLPEGYDTRVGERGLTLSGGQRQRVAIARALLADPRVLVLDDATSAVDASTEQQIKEALGEVMAGRTTFIIAHRLSTIALADEIIVIEDGTVLAHGTHEELLEASELYREIVEKGLPDQVFLTRKPSEREVAGL</sequence>
<evidence type="ECO:0000313" key="14">
    <source>
        <dbReference type="Proteomes" id="UP000321805"/>
    </source>
</evidence>
<dbReference type="FunFam" id="3.40.50.300:FF:000221">
    <property type="entry name" value="Multidrug ABC transporter ATP-binding protein"/>
    <property type="match status" value="1"/>
</dbReference>
<dbReference type="EMBL" id="CP042430">
    <property type="protein sequence ID" value="QEC49476.1"/>
    <property type="molecule type" value="Genomic_DNA"/>
</dbReference>
<dbReference type="GO" id="GO:0005524">
    <property type="term" value="F:ATP binding"/>
    <property type="evidence" value="ECO:0007669"/>
    <property type="project" value="UniProtKB-KW"/>
</dbReference>
<dbReference type="Pfam" id="PF00005">
    <property type="entry name" value="ABC_tran"/>
    <property type="match status" value="1"/>
</dbReference>
<dbReference type="Pfam" id="PF00664">
    <property type="entry name" value="ABC_membrane"/>
    <property type="match status" value="1"/>
</dbReference>
<dbReference type="PROSITE" id="PS00211">
    <property type="entry name" value="ABC_TRANSPORTER_1"/>
    <property type="match status" value="1"/>
</dbReference>
<feature type="transmembrane region" description="Helical" evidence="10">
    <location>
        <begin position="240"/>
        <end position="261"/>
    </location>
</feature>
<evidence type="ECO:0000256" key="4">
    <source>
        <dbReference type="ARBA" id="ARBA00022692"/>
    </source>
</evidence>
<keyword evidence="7 10" id="KW-1133">Transmembrane helix</keyword>
<dbReference type="PANTHER" id="PTHR43394">
    <property type="entry name" value="ATP-DEPENDENT PERMEASE MDL1, MITOCHONDRIAL"/>
    <property type="match status" value="1"/>
</dbReference>
<dbReference type="AlphaFoldDB" id="A0A5B8U8M6"/>
<organism evidence="13 14">
    <name type="scientific">Baekduia soli</name>
    <dbReference type="NCBI Taxonomy" id="496014"/>
    <lineage>
        <taxon>Bacteria</taxon>
        <taxon>Bacillati</taxon>
        <taxon>Actinomycetota</taxon>
        <taxon>Thermoleophilia</taxon>
        <taxon>Solirubrobacterales</taxon>
        <taxon>Baekduiaceae</taxon>
        <taxon>Baekduia</taxon>
    </lineage>
</organism>
<dbReference type="KEGG" id="bsol:FSW04_19160"/>
<comment type="similarity">
    <text evidence="9">Belongs to the ABC transporter superfamily. Siderophore-Fe(3+) uptake transporter (SIUT) (TC 3.A.1.21) family.</text>
</comment>
<keyword evidence="14" id="KW-1185">Reference proteome</keyword>
<dbReference type="Gene3D" id="3.40.50.300">
    <property type="entry name" value="P-loop containing nucleotide triphosphate hydrolases"/>
    <property type="match status" value="1"/>
</dbReference>
<accession>A0A5B8U8M6</accession>
<keyword evidence="2" id="KW-0813">Transport</keyword>
<proteinExistence type="inferred from homology"/>
<evidence type="ECO:0000313" key="13">
    <source>
        <dbReference type="EMBL" id="QEC49476.1"/>
    </source>
</evidence>
<dbReference type="InterPro" id="IPR027417">
    <property type="entry name" value="P-loop_NTPase"/>
</dbReference>
<dbReference type="InterPro" id="IPR017871">
    <property type="entry name" value="ABC_transporter-like_CS"/>
</dbReference>
<dbReference type="PROSITE" id="PS50893">
    <property type="entry name" value="ABC_TRANSPORTER_2"/>
    <property type="match status" value="1"/>
</dbReference>
<keyword evidence="3" id="KW-1003">Cell membrane</keyword>
<dbReference type="OrthoDB" id="9806127at2"/>
<comment type="subcellular location">
    <subcellularLocation>
        <location evidence="1">Cell inner membrane</location>
        <topology evidence="1">Multi-pass membrane protein</topology>
    </subcellularLocation>
</comment>
<dbReference type="InterPro" id="IPR003439">
    <property type="entry name" value="ABC_transporter-like_ATP-bd"/>
</dbReference>
<feature type="transmembrane region" description="Helical" evidence="10">
    <location>
        <begin position="57"/>
        <end position="74"/>
    </location>
</feature>
<protein>
    <submittedName>
        <fullName evidence="13">ABC transporter ATP-binding protein</fullName>
    </submittedName>
</protein>
<feature type="domain" description="ABC transmembrane type-1" evidence="12">
    <location>
        <begin position="19"/>
        <end position="300"/>
    </location>
</feature>
<dbReference type="GO" id="GO:0005886">
    <property type="term" value="C:plasma membrane"/>
    <property type="evidence" value="ECO:0007669"/>
    <property type="project" value="UniProtKB-SubCell"/>
</dbReference>
<feature type="domain" description="ABC transporter" evidence="11">
    <location>
        <begin position="334"/>
        <end position="569"/>
    </location>
</feature>
<evidence type="ECO:0000256" key="9">
    <source>
        <dbReference type="ARBA" id="ARBA00023455"/>
    </source>
</evidence>
<feature type="transmembrane region" description="Helical" evidence="10">
    <location>
        <begin position="16"/>
        <end position="37"/>
    </location>
</feature>
<dbReference type="Proteomes" id="UP000321805">
    <property type="component" value="Chromosome"/>
</dbReference>
<dbReference type="SUPFAM" id="SSF52540">
    <property type="entry name" value="P-loop containing nucleoside triphosphate hydrolases"/>
    <property type="match status" value="1"/>
</dbReference>
<reference evidence="13 14" key="1">
    <citation type="journal article" date="2018" name="J. Microbiol.">
        <title>Baekduia soli gen. nov., sp. nov., a novel bacterium isolated from the soil of Baekdu Mountain and proposal of a novel family name, Baekduiaceae fam. nov.</title>
        <authorList>
            <person name="An D.S."/>
            <person name="Siddiqi M.Z."/>
            <person name="Kim K.H."/>
            <person name="Yu H.S."/>
            <person name="Im W.T."/>
        </authorList>
    </citation>
    <scope>NUCLEOTIDE SEQUENCE [LARGE SCALE GENOMIC DNA]</scope>
    <source>
        <strain evidence="13 14">BR7-21</strain>
    </source>
</reference>
<evidence type="ECO:0000259" key="12">
    <source>
        <dbReference type="PROSITE" id="PS50929"/>
    </source>
</evidence>
<dbReference type="Gene3D" id="1.20.1560.10">
    <property type="entry name" value="ABC transporter type 1, transmembrane domain"/>
    <property type="match status" value="1"/>
</dbReference>
<keyword evidence="5" id="KW-0547">Nucleotide-binding</keyword>
<evidence type="ECO:0000256" key="8">
    <source>
        <dbReference type="ARBA" id="ARBA00023136"/>
    </source>
</evidence>
<dbReference type="GO" id="GO:0015421">
    <property type="term" value="F:ABC-type oligopeptide transporter activity"/>
    <property type="evidence" value="ECO:0007669"/>
    <property type="project" value="TreeGrafter"/>
</dbReference>
<evidence type="ECO:0000256" key="2">
    <source>
        <dbReference type="ARBA" id="ARBA00022448"/>
    </source>
</evidence>
<dbReference type="InterPro" id="IPR039421">
    <property type="entry name" value="Type_1_exporter"/>
</dbReference>
<dbReference type="PROSITE" id="PS50929">
    <property type="entry name" value="ABC_TM1F"/>
    <property type="match status" value="1"/>
</dbReference>
<keyword evidence="6 13" id="KW-0067">ATP-binding</keyword>
<dbReference type="SUPFAM" id="SSF90123">
    <property type="entry name" value="ABC transporter transmembrane region"/>
    <property type="match status" value="1"/>
</dbReference>
<evidence type="ECO:0000256" key="5">
    <source>
        <dbReference type="ARBA" id="ARBA00022741"/>
    </source>
</evidence>
<evidence type="ECO:0000256" key="7">
    <source>
        <dbReference type="ARBA" id="ARBA00022989"/>
    </source>
</evidence>
<dbReference type="InterPro" id="IPR003593">
    <property type="entry name" value="AAA+_ATPase"/>
</dbReference>
<evidence type="ECO:0000259" key="11">
    <source>
        <dbReference type="PROSITE" id="PS50893"/>
    </source>
</evidence>
<dbReference type="InterPro" id="IPR036640">
    <property type="entry name" value="ABC1_TM_sf"/>
</dbReference>
<evidence type="ECO:0000256" key="10">
    <source>
        <dbReference type="SAM" id="Phobius"/>
    </source>
</evidence>
<dbReference type="CDD" id="cd18543">
    <property type="entry name" value="ABC_6TM_Rv0194_D1_like"/>
    <property type="match status" value="1"/>
</dbReference>
<keyword evidence="4 10" id="KW-0812">Transmembrane</keyword>
<dbReference type="RefSeq" id="WP_146921837.1">
    <property type="nucleotide sequence ID" value="NZ_CP042430.1"/>
</dbReference>
<evidence type="ECO:0000256" key="6">
    <source>
        <dbReference type="ARBA" id="ARBA00022840"/>
    </source>
</evidence>
<dbReference type="SMART" id="SM00382">
    <property type="entry name" value="AAA"/>
    <property type="match status" value="1"/>
</dbReference>
<gene>
    <name evidence="13" type="ORF">FSW04_19160</name>
</gene>
<dbReference type="PANTHER" id="PTHR43394:SF1">
    <property type="entry name" value="ATP-BINDING CASSETTE SUB-FAMILY B MEMBER 10, MITOCHONDRIAL"/>
    <property type="match status" value="1"/>
</dbReference>
<feature type="transmembrane region" description="Helical" evidence="10">
    <location>
        <begin position="156"/>
        <end position="175"/>
    </location>
</feature>
<evidence type="ECO:0000256" key="3">
    <source>
        <dbReference type="ARBA" id="ARBA00022475"/>
    </source>
</evidence>
<dbReference type="InterPro" id="IPR011527">
    <property type="entry name" value="ABC1_TM_dom"/>
</dbReference>
<name>A0A5B8U8M6_9ACTN</name>